<dbReference type="Gene3D" id="3.40.50.720">
    <property type="entry name" value="NAD(P)-binding Rossmann-like Domain"/>
    <property type="match status" value="1"/>
</dbReference>
<keyword evidence="6" id="KW-0560">Oxidoreductase</keyword>
<evidence type="ECO:0000256" key="5">
    <source>
        <dbReference type="ARBA" id="ARBA00048200"/>
    </source>
</evidence>
<dbReference type="Proteomes" id="UP000001497">
    <property type="component" value="Chromosome"/>
</dbReference>
<dbReference type="OrthoDB" id="9803892at2"/>
<accession>C9RIT7</accession>
<name>C9RIT7_FIBSS</name>
<keyword evidence="6" id="KW-0521">NADP</keyword>
<keyword evidence="11" id="KW-1185">Reference proteome</keyword>
<reference evidence="8 11" key="1">
    <citation type="submission" date="2009-10" db="EMBL/GenBank/DDBJ databases">
        <title>Complete sequence of Fibrobacter succinogenes subsp. succinogenes S85.</title>
        <authorList>
            <consortium name="US DOE Joint Genome Institute"/>
            <person name="Lucas S."/>
            <person name="Copeland A."/>
            <person name="Lapidus A."/>
            <person name="Glavina del Rio T."/>
            <person name="Tice H."/>
            <person name="Bruce D."/>
            <person name="Goodwin L."/>
            <person name="Pitluck S."/>
            <person name="Chertkov O."/>
            <person name="Detter J.C."/>
            <person name="Han C."/>
            <person name="Tapia R."/>
            <person name="Larimer F."/>
            <person name="Land M."/>
            <person name="Hauser L."/>
            <person name="Kyrpides N."/>
            <person name="Mikhailova N."/>
            <person name="Weimer P.J."/>
            <person name="Stevenson D.M."/>
            <person name="Boyum J."/>
            <person name="Brumm P.I."/>
            <person name="Mead D."/>
        </authorList>
    </citation>
    <scope>NUCLEOTIDE SEQUENCE [LARGE SCALE GENOMIC DNA]</scope>
    <source>
        <strain evidence="11">ATCC 19169 / S85</strain>
        <strain evidence="8">S85</strain>
    </source>
</reference>
<evidence type="ECO:0000313" key="9">
    <source>
        <dbReference type="EMBL" id="ADL26194.1"/>
    </source>
</evidence>
<evidence type="ECO:0000313" key="11">
    <source>
        <dbReference type="Proteomes" id="UP000001497"/>
    </source>
</evidence>
<dbReference type="InterPro" id="IPR036291">
    <property type="entry name" value="NAD(P)-bd_dom_sf"/>
</dbReference>
<dbReference type="SUPFAM" id="SSF51735">
    <property type="entry name" value="NAD(P)-binding Rossmann-fold domains"/>
    <property type="match status" value="1"/>
</dbReference>
<evidence type="ECO:0000256" key="4">
    <source>
        <dbReference type="ARBA" id="ARBA00017099"/>
    </source>
</evidence>
<dbReference type="EMBL" id="CP001792">
    <property type="protein sequence ID" value="ACX75558.1"/>
    <property type="molecule type" value="Genomic_DNA"/>
</dbReference>
<evidence type="ECO:0000256" key="2">
    <source>
        <dbReference type="ARBA" id="ARBA00010944"/>
    </source>
</evidence>
<protein>
    <recommendedName>
        <fullName evidence="4 6">dTDP-4-dehydrorhamnose reductase</fullName>
        <ecNumber evidence="3 6">1.1.1.133</ecNumber>
    </recommendedName>
</protein>
<comment type="function">
    <text evidence="6">Catalyzes the reduction of dTDP-6-deoxy-L-lyxo-4-hexulose to yield dTDP-L-rhamnose.</text>
</comment>
<dbReference type="KEGG" id="fsu:Fisuc_1969"/>
<organism evidence="9 10">
    <name type="scientific">Fibrobacter succinogenes (strain ATCC 19169 / S85)</name>
    <dbReference type="NCBI Taxonomy" id="59374"/>
    <lineage>
        <taxon>Bacteria</taxon>
        <taxon>Pseudomonadati</taxon>
        <taxon>Fibrobacterota</taxon>
        <taxon>Fibrobacteria</taxon>
        <taxon>Fibrobacterales</taxon>
        <taxon>Fibrobacteraceae</taxon>
        <taxon>Fibrobacter</taxon>
    </lineage>
</organism>
<dbReference type="GO" id="GO:0019305">
    <property type="term" value="P:dTDP-rhamnose biosynthetic process"/>
    <property type="evidence" value="ECO:0007669"/>
    <property type="project" value="TreeGrafter"/>
</dbReference>
<gene>
    <name evidence="8" type="ordered locus">Fisuc_1969</name>
    <name evidence="9" type="ordered locus">FSU_2491</name>
</gene>
<dbReference type="Proteomes" id="UP000000517">
    <property type="component" value="Chromosome"/>
</dbReference>
<dbReference type="EMBL" id="CP002158">
    <property type="protein sequence ID" value="ADL26194.1"/>
    <property type="molecule type" value="Genomic_DNA"/>
</dbReference>
<dbReference type="PANTHER" id="PTHR10491:SF4">
    <property type="entry name" value="METHIONINE ADENOSYLTRANSFERASE 2 SUBUNIT BETA"/>
    <property type="match status" value="1"/>
</dbReference>
<comment type="pathway">
    <text evidence="1 6">Carbohydrate biosynthesis; dTDP-L-rhamnose biosynthesis.</text>
</comment>
<evidence type="ECO:0000259" key="7">
    <source>
        <dbReference type="Pfam" id="PF04321"/>
    </source>
</evidence>
<evidence type="ECO:0000256" key="1">
    <source>
        <dbReference type="ARBA" id="ARBA00004781"/>
    </source>
</evidence>
<evidence type="ECO:0000313" key="10">
    <source>
        <dbReference type="Proteomes" id="UP000000517"/>
    </source>
</evidence>
<reference evidence="9" key="3">
    <citation type="submission" date="2010-08" db="EMBL/GenBank/DDBJ databases">
        <authorList>
            <person name="Durkin A.S."/>
            <person name="Nelson K.E."/>
            <person name="Morrison M."/>
            <person name="Forsberg C.W."/>
            <person name="Wilson D.B."/>
            <person name="Russell J.B."/>
            <person name="Cann I.K.O."/>
            <person name="Mackie R.I."/>
            <person name="White B.A."/>
        </authorList>
    </citation>
    <scope>NUCLEOTIDE SEQUENCE</scope>
    <source>
        <strain evidence="9">S85</strain>
    </source>
</reference>
<dbReference type="GO" id="GO:0005829">
    <property type="term" value="C:cytosol"/>
    <property type="evidence" value="ECO:0007669"/>
    <property type="project" value="TreeGrafter"/>
</dbReference>
<dbReference type="EC" id="1.1.1.133" evidence="3 6"/>
<evidence type="ECO:0000256" key="3">
    <source>
        <dbReference type="ARBA" id="ARBA00012929"/>
    </source>
</evidence>
<dbReference type="RefSeq" id="WP_014546627.1">
    <property type="nucleotide sequence ID" value="NC_013410.1"/>
</dbReference>
<evidence type="ECO:0000256" key="6">
    <source>
        <dbReference type="RuleBase" id="RU364082"/>
    </source>
</evidence>
<evidence type="ECO:0000313" key="8">
    <source>
        <dbReference type="EMBL" id="ACX75558.1"/>
    </source>
</evidence>
<dbReference type="HOGENOM" id="CLU_771059_0_0_0"/>
<comment type="similarity">
    <text evidence="2 6">Belongs to the dTDP-4-dehydrorhamnose reductase family.</text>
</comment>
<dbReference type="InterPro" id="IPR029903">
    <property type="entry name" value="RmlD-like-bd"/>
</dbReference>
<dbReference type="PANTHER" id="PTHR10491">
    <property type="entry name" value="DTDP-4-DEHYDRORHAMNOSE REDUCTASE"/>
    <property type="match status" value="1"/>
</dbReference>
<dbReference type="Pfam" id="PF04321">
    <property type="entry name" value="RmlD_sub_bind"/>
    <property type="match status" value="1"/>
</dbReference>
<dbReference type="eggNOG" id="COG1091">
    <property type="taxonomic scope" value="Bacteria"/>
</dbReference>
<dbReference type="STRING" id="59374.FSU_2491"/>
<feature type="domain" description="RmlD-like substrate binding" evidence="7">
    <location>
        <begin position="10"/>
        <end position="262"/>
    </location>
</feature>
<dbReference type="AlphaFoldDB" id="C9RIT7"/>
<comment type="catalytic activity">
    <reaction evidence="5">
        <text>dTDP-beta-L-rhamnose + NADP(+) = dTDP-4-dehydro-beta-L-rhamnose + NADPH + H(+)</text>
        <dbReference type="Rhea" id="RHEA:21796"/>
        <dbReference type="ChEBI" id="CHEBI:15378"/>
        <dbReference type="ChEBI" id="CHEBI:57510"/>
        <dbReference type="ChEBI" id="CHEBI:57783"/>
        <dbReference type="ChEBI" id="CHEBI:58349"/>
        <dbReference type="ChEBI" id="CHEBI:62830"/>
        <dbReference type="EC" id="1.1.1.133"/>
    </reaction>
</comment>
<dbReference type="InterPro" id="IPR005913">
    <property type="entry name" value="dTDP_dehydrorham_reduct"/>
</dbReference>
<reference evidence="10" key="2">
    <citation type="submission" date="2010-08" db="EMBL/GenBank/DDBJ databases">
        <title>Complete sequence of Fibrobacter succinogenes subsp. succinogenes S85.</title>
        <authorList>
            <person name="Durkin A.S."/>
            <person name="Nelson K.E."/>
            <person name="Morrison M."/>
            <person name="Forsberg C.W."/>
            <person name="Wilson D.B."/>
            <person name="Russell J.B."/>
            <person name="Cann I.K.O."/>
            <person name="Mackie R.I."/>
            <person name="White B.A."/>
        </authorList>
    </citation>
    <scope>NUCLEOTIDE SEQUENCE [LARGE SCALE GENOMIC DNA]</scope>
    <source>
        <strain evidence="10">ATCC 19169 / S85</strain>
    </source>
</reference>
<proteinExistence type="inferred from homology"/>
<sequence length="359" mass="39529">MEIIAIRLPILILGLNGVPGFALFRHFNKLYGSATVRENVPGIIGIRPIKHPCVFGENVFGVDAEETERLGELFEKFRFGTVIDASGNCALKACECDPARSRLLNYSQGVDAATFAARYNATLIRISADMVFSGDEKTKPNRPYVETDPKDPIHNYGKHQAEAEDAITAIKPDVVILRVPLPMDYAPGGCAGAIDWITYRFRPGRPATLFTDEFRNPLSGPDLCRTVQYILEHKFPAGIYNCGGPRSVSLYNVGQIVNAVGGYPAELLHGVPRIEGGPMPPRVGDLSINSEKLYKLLPPGFIKPWPVFDELVPDSFDWHKTFGRHIKEKSKMGSDEAITNLLVNGIDTGFIRELCGTKA</sequence>
<dbReference type="KEGG" id="fsc:FSU_2491"/>
<dbReference type="GO" id="GO:0008831">
    <property type="term" value="F:dTDP-4-dehydrorhamnose reductase activity"/>
    <property type="evidence" value="ECO:0007669"/>
    <property type="project" value="UniProtKB-EC"/>
</dbReference>